<feature type="transmembrane region" description="Helical" evidence="1">
    <location>
        <begin position="180"/>
        <end position="200"/>
    </location>
</feature>
<comment type="caution">
    <text evidence="3">The sequence shown here is derived from an EMBL/GenBank/DDBJ whole genome shotgun (WGS) entry which is preliminary data.</text>
</comment>
<dbReference type="EMBL" id="AATS01000010">
    <property type="protein sequence ID" value="EAU54310.1"/>
    <property type="molecule type" value="Genomic_DNA"/>
</dbReference>
<dbReference type="Pfam" id="PF01569">
    <property type="entry name" value="PAP2"/>
    <property type="match status" value="1"/>
</dbReference>
<dbReference type="HOGENOM" id="CLU_072573_0_0_0"/>
<keyword evidence="4" id="KW-1185">Reference proteome</keyword>
<gene>
    <name evidence="3" type="ORF">SPV1_06099</name>
</gene>
<organism evidence="3 4">
    <name type="scientific">Mariprofundus ferrooxydans PV-1</name>
    <dbReference type="NCBI Taxonomy" id="314345"/>
    <lineage>
        <taxon>Bacteria</taxon>
        <taxon>Pseudomonadati</taxon>
        <taxon>Pseudomonadota</taxon>
        <taxon>Candidatius Mariprofundia</taxon>
        <taxon>Mariprofundales</taxon>
        <taxon>Mariprofundaceae</taxon>
        <taxon>Mariprofundus</taxon>
    </lineage>
</organism>
<feature type="transmembrane region" description="Helical" evidence="1">
    <location>
        <begin position="98"/>
        <end position="117"/>
    </location>
</feature>
<keyword evidence="1" id="KW-1133">Transmembrane helix</keyword>
<dbReference type="OrthoDB" id="5292764at2"/>
<dbReference type="SMART" id="SM00014">
    <property type="entry name" value="acidPPc"/>
    <property type="match status" value="1"/>
</dbReference>
<feature type="transmembrane region" description="Helical" evidence="1">
    <location>
        <begin position="206"/>
        <end position="226"/>
    </location>
</feature>
<dbReference type="InterPro" id="IPR000326">
    <property type="entry name" value="PAP2/HPO"/>
</dbReference>
<evidence type="ECO:0000313" key="3">
    <source>
        <dbReference type="EMBL" id="EAU54310.1"/>
    </source>
</evidence>
<dbReference type="Gene3D" id="1.20.144.10">
    <property type="entry name" value="Phosphatidic acid phosphatase type 2/haloperoxidase"/>
    <property type="match status" value="1"/>
</dbReference>
<proteinExistence type="predicted"/>
<dbReference type="FunCoup" id="Q0EY82">
    <property type="interactions" value="147"/>
</dbReference>
<dbReference type="PANTHER" id="PTHR14969:SF13">
    <property type="entry name" value="AT30094P"/>
    <property type="match status" value="1"/>
</dbReference>
<feature type="domain" description="Phosphatidic acid phosphatase type 2/haloperoxidase" evidence="2">
    <location>
        <begin position="52"/>
        <end position="164"/>
    </location>
</feature>
<evidence type="ECO:0000259" key="2">
    <source>
        <dbReference type="SMART" id="SM00014"/>
    </source>
</evidence>
<dbReference type="STRING" id="314344.AL013_02660"/>
<dbReference type="RefSeq" id="WP_009851513.1">
    <property type="nucleotide sequence ID" value="NZ_DS022295.1"/>
</dbReference>
<keyword evidence="1" id="KW-0812">Transmembrane</keyword>
<dbReference type="PANTHER" id="PTHR14969">
    <property type="entry name" value="SPHINGOSINE-1-PHOSPHATE PHOSPHOHYDROLASE"/>
    <property type="match status" value="1"/>
</dbReference>
<evidence type="ECO:0000313" key="4">
    <source>
        <dbReference type="Proteomes" id="UP000005297"/>
    </source>
</evidence>
<dbReference type="eggNOG" id="COG0671">
    <property type="taxonomic scope" value="Bacteria"/>
</dbReference>
<keyword evidence="1" id="KW-0472">Membrane</keyword>
<sequence>MQTASDPYPLFHMINNAHTPAGDLFFGVLSGLGDGLVVALLCSLLMLFRLRLGIAALIAYLLSGLITQVIKHMFDMPRPPALLEHVHVLGSTLTSHSFPSGHATSDGVMLLVAFLLWSVKSWRSWSVGGLFVLAAIGRVYGGVHFPTDVMTGLGIGVVTMWILWRWSGSWPVERWLQSQWAWKIPGLIVAVEAAVLGLGYHMQPSTAQPLAVALPVAALMVLMHVWKERLAHEQ</sequence>
<accession>Q0EY82</accession>
<dbReference type="AlphaFoldDB" id="Q0EY82"/>
<name>Q0EY82_9PROT</name>
<reference evidence="3 4" key="1">
    <citation type="submission" date="2006-09" db="EMBL/GenBank/DDBJ databases">
        <authorList>
            <person name="Emerson D."/>
            <person name="Ferriera S."/>
            <person name="Johnson J."/>
            <person name="Kravitz S."/>
            <person name="Halpern A."/>
            <person name="Remington K."/>
            <person name="Beeson K."/>
            <person name="Tran B."/>
            <person name="Rogers Y.-H."/>
            <person name="Friedman R."/>
            <person name="Venter J.C."/>
        </authorList>
    </citation>
    <scope>NUCLEOTIDE SEQUENCE [LARGE SCALE GENOMIC DNA]</scope>
    <source>
        <strain evidence="3 4">PV-1</strain>
    </source>
</reference>
<feature type="transmembrane region" description="Helical" evidence="1">
    <location>
        <begin position="149"/>
        <end position="168"/>
    </location>
</feature>
<evidence type="ECO:0000256" key="1">
    <source>
        <dbReference type="SAM" id="Phobius"/>
    </source>
</evidence>
<feature type="transmembrane region" description="Helical" evidence="1">
    <location>
        <begin position="54"/>
        <end position="74"/>
    </location>
</feature>
<dbReference type="Proteomes" id="UP000005297">
    <property type="component" value="Unassembled WGS sequence"/>
</dbReference>
<feature type="transmembrane region" description="Helical" evidence="1">
    <location>
        <begin position="124"/>
        <end position="143"/>
    </location>
</feature>
<protein>
    <submittedName>
        <fullName evidence="3">Phosphoesterase, PA-phosphatase related protein</fullName>
    </submittedName>
</protein>
<feature type="transmembrane region" description="Helical" evidence="1">
    <location>
        <begin position="24"/>
        <end position="47"/>
    </location>
</feature>
<dbReference type="InParanoid" id="Q0EY82"/>
<dbReference type="InterPro" id="IPR036938">
    <property type="entry name" value="PAP2/HPO_sf"/>
</dbReference>
<dbReference type="SUPFAM" id="SSF48317">
    <property type="entry name" value="Acid phosphatase/Vanadium-dependent haloperoxidase"/>
    <property type="match status" value="1"/>
</dbReference>